<dbReference type="GO" id="GO:0046872">
    <property type="term" value="F:metal ion binding"/>
    <property type="evidence" value="ECO:0007669"/>
    <property type="project" value="UniProtKB-KW"/>
</dbReference>
<dbReference type="Pfam" id="PF02583">
    <property type="entry name" value="Trns_repr_metal"/>
    <property type="match status" value="1"/>
</dbReference>
<protein>
    <recommendedName>
        <fullName evidence="5">Copper-sensing transcriptional repressor CsoR</fullName>
    </recommendedName>
    <alternativeName>
        <fullName evidence="6">Copper-sensitive operon repressor</fullName>
    </alternativeName>
</protein>
<evidence type="ECO:0000256" key="1">
    <source>
        <dbReference type="ARBA" id="ARBA00004496"/>
    </source>
</evidence>
<dbReference type="Gene3D" id="1.20.58.1000">
    <property type="entry name" value="Metal-sensitive repressor, helix protomer"/>
    <property type="match status" value="1"/>
</dbReference>
<proteinExistence type="predicted"/>
<dbReference type="GO" id="GO:0003677">
    <property type="term" value="F:DNA binding"/>
    <property type="evidence" value="ECO:0007669"/>
    <property type="project" value="InterPro"/>
</dbReference>
<comment type="caution">
    <text evidence="7">The sequence shown here is derived from an EMBL/GenBank/DDBJ whole genome shotgun (WGS) entry which is preliminary data.</text>
</comment>
<evidence type="ECO:0000256" key="6">
    <source>
        <dbReference type="ARBA" id="ARBA00041544"/>
    </source>
</evidence>
<reference evidence="7 8" key="1">
    <citation type="submission" date="2016-02" db="EMBL/GenBank/DDBJ databases">
        <title>Genome sequence of Tissierella creatinophila DSM 6911.</title>
        <authorList>
            <person name="Poehlein A."/>
            <person name="Daniel R."/>
        </authorList>
    </citation>
    <scope>NUCLEOTIDE SEQUENCE [LARGE SCALE GENOMIC DNA]</scope>
    <source>
        <strain evidence="7 8">DSM 6911</strain>
    </source>
</reference>
<dbReference type="InterPro" id="IPR038390">
    <property type="entry name" value="Metal_Tscrpt_repr_sf"/>
</dbReference>
<name>A0A1U7M871_TISCR</name>
<dbReference type="EMBL" id="LTDM01000007">
    <property type="protein sequence ID" value="OLS03450.1"/>
    <property type="molecule type" value="Genomic_DNA"/>
</dbReference>
<evidence type="ECO:0000313" key="7">
    <source>
        <dbReference type="EMBL" id="OLS03450.1"/>
    </source>
</evidence>
<gene>
    <name evidence="7" type="primary">csoR_1</name>
    <name evidence="7" type="ORF">TICRE_05630</name>
</gene>
<comment type="subcellular location">
    <subcellularLocation>
        <location evidence="1">Cytoplasm</location>
    </subcellularLocation>
</comment>
<dbReference type="InterPro" id="IPR003735">
    <property type="entry name" value="Metal_Tscrpt_repr"/>
</dbReference>
<keyword evidence="3" id="KW-0963">Cytoplasm</keyword>
<evidence type="ECO:0000256" key="4">
    <source>
        <dbReference type="ARBA" id="ARBA00022723"/>
    </source>
</evidence>
<evidence type="ECO:0000256" key="3">
    <source>
        <dbReference type="ARBA" id="ARBA00022490"/>
    </source>
</evidence>
<dbReference type="GO" id="GO:0005737">
    <property type="term" value="C:cytoplasm"/>
    <property type="evidence" value="ECO:0007669"/>
    <property type="project" value="UniProtKB-SubCell"/>
</dbReference>
<keyword evidence="4" id="KW-0479">Metal-binding</keyword>
<dbReference type="PANTHER" id="PTHR33677:SF4">
    <property type="entry name" value="COPPER-SENSING TRANSCRIPTIONAL REPRESSOR CSOR"/>
    <property type="match status" value="1"/>
</dbReference>
<keyword evidence="8" id="KW-1185">Reference proteome</keyword>
<evidence type="ECO:0000256" key="5">
    <source>
        <dbReference type="ARBA" id="ARBA00039938"/>
    </source>
</evidence>
<dbReference type="RefSeq" id="WP_075724910.1">
    <property type="nucleotide sequence ID" value="NZ_LTDM01000007.1"/>
</dbReference>
<accession>A0A1U7M871</accession>
<dbReference type="CDD" id="cd10159">
    <property type="entry name" value="CsoR-like_DUF156_2"/>
    <property type="match status" value="1"/>
</dbReference>
<sequence>MNETKKKALNKLKTARGQIDGIINMLEDERYCVDISTQILSVIGLLKKANIDILNSHIRSCVATAILQSEDKGEEKIQEIINIIDKYIK</sequence>
<organism evidence="7 8">
    <name type="scientific">Tissierella creatinophila DSM 6911</name>
    <dbReference type="NCBI Taxonomy" id="1123403"/>
    <lineage>
        <taxon>Bacteria</taxon>
        <taxon>Bacillati</taxon>
        <taxon>Bacillota</taxon>
        <taxon>Tissierellia</taxon>
        <taxon>Tissierellales</taxon>
        <taxon>Tissierellaceae</taxon>
        <taxon>Tissierella</taxon>
    </lineage>
</organism>
<evidence type="ECO:0000256" key="2">
    <source>
        <dbReference type="ARBA" id="ARBA00011738"/>
    </source>
</evidence>
<dbReference type="AlphaFoldDB" id="A0A1U7M871"/>
<evidence type="ECO:0000313" key="8">
    <source>
        <dbReference type="Proteomes" id="UP000186112"/>
    </source>
</evidence>
<comment type="subunit">
    <text evidence="2">Homodimer.</text>
</comment>
<dbReference type="OrthoDB" id="9811244at2"/>
<dbReference type="GO" id="GO:0045892">
    <property type="term" value="P:negative regulation of DNA-templated transcription"/>
    <property type="evidence" value="ECO:0007669"/>
    <property type="project" value="UniProtKB-ARBA"/>
</dbReference>
<dbReference type="PANTHER" id="PTHR33677">
    <property type="entry name" value="TRANSCRIPTIONAL REPRESSOR FRMR-RELATED"/>
    <property type="match status" value="1"/>
</dbReference>
<dbReference type="Proteomes" id="UP000186112">
    <property type="component" value="Unassembled WGS sequence"/>
</dbReference>